<accession>A0A7H4MXR3</accession>
<dbReference type="EMBL" id="UGJR01000006">
    <property type="protein sequence ID" value="STT07876.1"/>
    <property type="molecule type" value="Genomic_DNA"/>
</dbReference>
<keyword evidence="3" id="KW-1003">Cell membrane</keyword>
<dbReference type="InterPro" id="IPR051322">
    <property type="entry name" value="AA_ABC_Transporter_Permease"/>
</dbReference>
<dbReference type="GO" id="GO:0048473">
    <property type="term" value="P:D-methionine transmembrane transport"/>
    <property type="evidence" value="ECO:0007669"/>
    <property type="project" value="TreeGrafter"/>
</dbReference>
<keyword evidence="5 7" id="KW-1133">Transmembrane helix</keyword>
<evidence type="ECO:0000256" key="2">
    <source>
        <dbReference type="ARBA" id="ARBA00022448"/>
    </source>
</evidence>
<dbReference type="SUPFAM" id="SSF161098">
    <property type="entry name" value="MetI-like"/>
    <property type="match status" value="1"/>
</dbReference>
<gene>
    <name evidence="8" type="primary">metI_4</name>
    <name evidence="8" type="ORF">NCTC11694_07500</name>
</gene>
<comment type="caution">
    <text evidence="8">The sequence shown here is derived from an EMBL/GenBank/DDBJ whole genome shotgun (WGS) entry which is preliminary data.</text>
</comment>
<keyword evidence="2" id="KW-0813">Transport</keyword>
<comment type="subcellular location">
    <subcellularLocation>
        <location evidence="1">Cell membrane</location>
        <topology evidence="1">Multi-pass membrane protein</topology>
    </subcellularLocation>
</comment>
<dbReference type="PANTHER" id="PTHR30450">
    <property type="entry name" value="ABC TRANSPORTER PERMEASE"/>
    <property type="match status" value="1"/>
</dbReference>
<evidence type="ECO:0000256" key="6">
    <source>
        <dbReference type="ARBA" id="ARBA00023136"/>
    </source>
</evidence>
<name>A0A7H4MXR3_9ENTR</name>
<dbReference type="Proteomes" id="UP000255050">
    <property type="component" value="Unassembled WGS sequence"/>
</dbReference>
<evidence type="ECO:0000256" key="3">
    <source>
        <dbReference type="ARBA" id="ARBA00022475"/>
    </source>
</evidence>
<proteinExistence type="predicted"/>
<reference evidence="8 9" key="1">
    <citation type="submission" date="2018-06" db="EMBL/GenBank/DDBJ databases">
        <authorList>
            <consortium name="Pathogen Informatics"/>
            <person name="Doyle S."/>
        </authorList>
    </citation>
    <scope>NUCLEOTIDE SEQUENCE [LARGE SCALE GENOMIC DNA]</scope>
    <source>
        <strain evidence="8 9">NCTC11694</strain>
    </source>
</reference>
<feature type="transmembrane region" description="Helical" evidence="7">
    <location>
        <begin position="6"/>
        <end position="22"/>
    </location>
</feature>
<dbReference type="GO" id="GO:0005886">
    <property type="term" value="C:plasma membrane"/>
    <property type="evidence" value="ECO:0007669"/>
    <property type="project" value="UniProtKB-SubCell"/>
</dbReference>
<dbReference type="AlphaFoldDB" id="A0A7H4MXR3"/>
<evidence type="ECO:0000256" key="1">
    <source>
        <dbReference type="ARBA" id="ARBA00004651"/>
    </source>
</evidence>
<sequence>MLGWSLGFTVLIGLPLGIVLYLSGQPRLLHAPRLYRLLSLGVNVLRSLPFIILLIVMIR</sequence>
<protein>
    <submittedName>
        <fullName evidence="8">ABC transporter permease</fullName>
    </submittedName>
</protein>
<dbReference type="InterPro" id="IPR035906">
    <property type="entry name" value="MetI-like_sf"/>
</dbReference>
<feature type="transmembrane region" description="Helical" evidence="7">
    <location>
        <begin position="34"/>
        <end position="58"/>
    </location>
</feature>
<evidence type="ECO:0000256" key="4">
    <source>
        <dbReference type="ARBA" id="ARBA00022692"/>
    </source>
</evidence>
<keyword evidence="4 7" id="KW-0812">Transmembrane</keyword>
<dbReference type="PANTHER" id="PTHR30450:SF1">
    <property type="entry name" value="D-METHIONINE TRANSPORT SYSTEM PERMEASE PROTEIN METI-RELATED"/>
    <property type="match status" value="1"/>
</dbReference>
<evidence type="ECO:0000256" key="5">
    <source>
        <dbReference type="ARBA" id="ARBA00022989"/>
    </source>
</evidence>
<organism evidence="8 9">
    <name type="scientific">Klebsiella michiganensis</name>
    <dbReference type="NCBI Taxonomy" id="1134687"/>
    <lineage>
        <taxon>Bacteria</taxon>
        <taxon>Pseudomonadati</taxon>
        <taxon>Pseudomonadota</taxon>
        <taxon>Gammaproteobacteria</taxon>
        <taxon>Enterobacterales</taxon>
        <taxon>Enterobacteriaceae</taxon>
        <taxon>Klebsiella/Raoultella group</taxon>
        <taxon>Klebsiella</taxon>
    </lineage>
</organism>
<evidence type="ECO:0000313" key="9">
    <source>
        <dbReference type="Proteomes" id="UP000255050"/>
    </source>
</evidence>
<evidence type="ECO:0000256" key="7">
    <source>
        <dbReference type="SAM" id="Phobius"/>
    </source>
</evidence>
<keyword evidence="6 7" id="KW-0472">Membrane</keyword>
<evidence type="ECO:0000313" key="8">
    <source>
        <dbReference type="EMBL" id="STT07876.1"/>
    </source>
</evidence>
<dbReference type="Gene3D" id="1.10.3720.10">
    <property type="entry name" value="MetI-like"/>
    <property type="match status" value="1"/>
</dbReference>